<dbReference type="EC" id="1.1.1.133" evidence="2"/>
<dbReference type="InterPro" id="IPR005913">
    <property type="entry name" value="dTDP_dehydrorham_reduct"/>
</dbReference>
<dbReference type="PANTHER" id="PTHR10491:SF4">
    <property type="entry name" value="METHIONINE ADENOSYLTRANSFERASE 2 SUBUNIT BETA"/>
    <property type="match status" value="1"/>
</dbReference>
<sequence length="318" mass="35338">MELRTTAAAEQNLERKACYMRNGLIVGCNGQLGTELVTQLTSGQSELGAIPQIYSNIVLTCLDIPQIDITNLEKTIALVEQSRPDVIFNCAAYTNVDACETHEDDAYRVNALGARNLAIAAERVGAKIMHMSTDYVFSGDGTSPYREYDCPCPVSVYGKTKLAGEQFVQSFSNRYFVVRTSWLYGYHGKNFVKAILNRARAEGKVTVVNDQRGNPTNAADLAYHMLKIAATEEFGVYHCTGNGECSWFEFAEEILRLADFGATALPCTSAEYPSPTKRPAYSSLEHMMLRTTVGDEMRPWREALASFISHFRNSADWI</sequence>
<accession>A0A644WZ80</accession>
<dbReference type="CDD" id="cd05254">
    <property type="entry name" value="dTDP_HR_like_SDR_e"/>
    <property type="match status" value="1"/>
</dbReference>
<dbReference type="NCBIfam" id="TIGR01214">
    <property type="entry name" value="rmlD"/>
    <property type="match status" value="1"/>
</dbReference>
<dbReference type="Gene3D" id="3.40.50.720">
    <property type="entry name" value="NAD(P)-binding Rossmann-like Domain"/>
    <property type="match status" value="1"/>
</dbReference>
<evidence type="ECO:0000259" key="1">
    <source>
        <dbReference type="Pfam" id="PF04321"/>
    </source>
</evidence>
<dbReference type="InterPro" id="IPR036291">
    <property type="entry name" value="NAD(P)-bd_dom_sf"/>
</dbReference>
<dbReference type="AlphaFoldDB" id="A0A644WZ80"/>
<dbReference type="GO" id="GO:0008831">
    <property type="term" value="F:dTDP-4-dehydrorhamnose reductase activity"/>
    <property type="evidence" value="ECO:0007669"/>
    <property type="project" value="UniProtKB-EC"/>
</dbReference>
<protein>
    <submittedName>
        <fullName evidence="2">dTDP-4-dehydrorhamnose reductase</fullName>
        <ecNumber evidence="2">1.1.1.133</ecNumber>
    </submittedName>
</protein>
<organism evidence="2">
    <name type="scientific">bioreactor metagenome</name>
    <dbReference type="NCBI Taxonomy" id="1076179"/>
    <lineage>
        <taxon>unclassified sequences</taxon>
        <taxon>metagenomes</taxon>
        <taxon>ecological metagenomes</taxon>
    </lineage>
</organism>
<evidence type="ECO:0000313" key="2">
    <source>
        <dbReference type="EMBL" id="MPM08911.1"/>
    </source>
</evidence>
<gene>
    <name evidence="2" type="primary">rmlD_13</name>
    <name evidence="2" type="ORF">SDC9_55227</name>
</gene>
<comment type="caution">
    <text evidence="2">The sequence shown here is derived from an EMBL/GenBank/DDBJ whole genome shotgun (WGS) entry which is preliminary data.</text>
</comment>
<proteinExistence type="predicted"/>
<dbReference type="EMBL" id="VSSQ01001506">
    <property type="protein sequence ID" value="MPM08911.1"/>
    <property type="molecule type" value="Genomic_DNA"/>
</dbReference>
<dbReference type="SUPFAM" id="SSF51735">
    <property type="entry name" value="NAD(P)-binding Rossmann-fold domains"/>
    <property type="match status" value="1"/>
</dbReference>
<name>A0A644WZ80_9ZZZZ</name>
<reference evidence="2" key="1">
    <citation type="submission" date="2019-08" db="EMBL/GenBank/DDBJ databases">
        <authorList>
            <person name="Kucharzyk K."/>
            <person name="Murdoch R.W."/>
            <person name="Higgins S."/>
            <person name="Loffler F."/>
        </authorList>
    </citation>
    <scope>NUCLEOTIDE SEQUENCE</scope>
</reference>
<dbReference type="PANTHER" id="PTHR10491">
    <property type="entry name" value="DTDP-4-DEHYDRORHAMNOSE REDUCTASE"/>
    <property type="match status" value="1"/>
</dbReference>
<keyword evidence="2" id="KW-0560">Oxidoreductase</keyword>
<dbReference type="InterPro" id="IPR029903">
    <property type="entry name" value="RmlD-like-bd"/>
</dbReference>
<dbReference type="Pfam" id="PF04321">
    <property type="entry name" value="RmlD_sub_bind"/>
    <property type="match status" value="1"/>
</dbReference>
<dbReference type="GO" id="GO:0019305">
    <property type="term" value="P:dTDP-rhamnose biosynthetic process"/>
    <property type="evidence" value="ECO:0007669"/>
    <property type="project" value="TreeGrafter"/>
</dbReference>
<dbReference type="GO" id="GO:0005829">
    <property type="term" value="C:cytosol"/>
    <property type="evidence" value="ECO:0007669"/>
    <property type="project" value="TreeGrafter"/>
</dbReference>
<dbReference type="Gene3D" id="3.90.25.10">
    <property type="entry name" value="UDP-galactose 4-epimerase, domain 1"/>
    <property type="match status" value="1"/>
</dbReference>
<feature type="domain" description="RmlD-like substrate binding" evidence="1">
    <location>
        <begin position="24"/>
        <end position="312"/>
    </location>
</feature>